<evidence type="ECO:0000259" key="1">
    <source>
        <dbReference type="Pfam" id="PF01609"/>
    </source>
</evidence>
<dbReference type="Pfam" id="PF01609">
    <property type="entry name" value="DDE_Tnp_1"/>
    <property type="match status" value="1"/>
</dbReference>
<comment type="caution">
    <text evidence="2">The sequence shown here is derived from an EMBL/GenBank/DDBJ whole genome shotgun (WGS) entry which is preliminary data.</text>
</comment>
<sequence>MALADAHGLPIAVHTTTAQIHEVRLVTATLDAGFLDSPPVRVIGDKAYDSDPLDQALADQGITLIAPHRRNRTAPATQDGRVLRRYARRWKVERLFAWLQNFRRLVVRYEFYPENFHGFVVLGCIRILLRYL</sequence>
<dbReference type="NCBIfam" id="NF033580">
    <property type="entry name" value="transpos_IS5_3"/>
    <property type="match status" value="1"/>
</dbReference>
<name>A0ABP9WU92_9CHLR</name>
<protein>
    <submittedName>
        <fullName evidence="2">IS5 family transposase ISAcp3</fullName>
    </submittedName>
</protein>
<evidence type="ECO:0000313" key="2">
    <source>
        <dbReference type="EMBL" id="GAA5526771.1"/>
    </source>
</evidence>
<reference evidence="2 3" key="1">
    <citation type="submission" date="2024-02" db="EMBL/GenBank/DDBJ databases">
        <title>Herpetosiphon gulosus NBRC 112829.</title>
        <authorList>
            <person name="Ichikawa N."/>
            <person name="Katano-Makiyama Y."/>
            <person name="Hidaka K."/>
        </authorList>
    </citation>
    <scope>NUCLEOTIDE SEQUENCE [LARGE SCALE GENOMIC DNA]</scope>
    <source>
        <strain evidence="2 3">NBRC 112829</strain>
    </source>
</reference>
<dbReference type="PANTHER" id="PTHR30007">
    <property type="entry name" value="PHP DOMAIN PROTEIN"/>
    <property type="match status" value="1"/>
</dbReference>
<feature type="domain" description="Transposase IS4-like" evidence="1">
    <location>
        <begin position="3"/>
        <end position="118"/>
    </location>
</feature>
<accession>A0ABP9WU92</accession>
<dbReference type="EMBL" id="BAABRU010000002">
    <property type="protein sequence ID" value="GAA5526771.1"/>
    <property type="molecule type" value="Genomic_DNA"/>
</dbReference>
<proteinExistence type="predicted"/>
<organism evidence="2 3">
    <name type="scientific">Herpetosiphon gulosus</name>
    <dbReference type="NCBI Taxonomy" id="1973496"/>
    <lineage>
        <taxon>Bacteria</taxon>
        <taxon>Bacillati</taxon>
        <taxon>Chloroflexota</taxon>
        <taxon>Chloroflexia</taxon>
        <taxon>Herpetosiphonales</taxon>
        <taxon>Herpetosiphonaceae</taxon>
        <taxon>Herpetosiphon</taxon>
    </lineage>
</organism>
<dbReference type="Proteomes" id="UP001428290">
    <property type="component" value="Unassembled WGS sequence"/>
</dbReference>
<gene>
    <name evidence="2" type="ORF">Hgul01_00551</name>
</gene>
<dbReference type="InterPro" id="IPR002559">
    <property type="entry name" value="Transposase_11"/>
</dbReference>
<keyword evidence="3" id="KW-1185">Reference proteome</keyword>
<dbReference type="PANTHER" id="PTHR30007:SF1">
    <property type="entry name" value="BLR1914 PROTEIN"/>
    <property type="match status" value="1"/>
</dbReference>
<evidence type="ECO:0000313" key="3">
    <source>
        <dbReference type="Proteomes" id="UP001428290"/>
    </source>
</evidence>